<gene>
    <name evidence="2" type="ORF">SAMN04488095_2737</name>
</gene>
<reference evidence="2 3" key="1">
    <citation type="submission" date="2016-10" db="EMBL/GenBank/DDBJ databases">
        <authorList>
            <person name="de Groot N.N."/>
        </authorList>
    </citation>
    <scope>NUCLEOTIDE SEQUENCE [LARGE SCALE GENOMIC DNA]</scope>
    <source>
        <strain evidence="2 3">DSM 19073</strain>
    </source>
</reference>
<dbReference type="RefSeq" id="WP_092781719.1">
    <property type="nucleotide sequence ID" value="NZ_FORA01000003.1"/>
</dbReference>
<keyword evidence="3" id="KW-1185">Reference proteome</keyword>
<feature type="signal peptide" evidence="1">
    <location>
        <begin position="1"/>
        <end position="19"/>
    </location>
</feature>
<dbReference type="Proteomes" id="UP000199110">
    <property type="component" value="Unassembled WGS sequence"/>
</dbReference>
<dbReference type="OrthoDB" id="7742147at2"/>
<dbReference type="AlphaFoldDB" id="A0A1I3R0M3"/>
<feature type="chain" id="PRO_5011441581" description="Lipoprotein" evidence="1">
    <location>
        <begin position="20"/>
        <end position="162"/>
    </location>
</feature>
<protein>
    <recommendedName>
        <fullName evidence="4">Lipoprotein</fullName>
    </recommendedName>
</protein>
<evidence type="ECO:0000313" key="3">
    <source>
        <dbReference type="Proteomes" id="UP000199110"/>
    </source>
</evidence>
<evidence type="ECO:0000313" key="2">
    <source>
        <dbReference type="EMBL" id="SFJ39685.1"/>
    </source>
</evidence>
<evidence type="ECO:0000256" key="1">
    <source>
        <dbReference type="SAM" id="SignalP"/>
    </source>
</evidence>
<sequence>MIATLRKYALLVVAGATLAACQPSDEVLTHRGDGLPPVALSRALTMFETVCGGSLPDFASARTQMASVGVTRATAGDVIYSQSEDVSFRIFRDPRIGPTCSMIASVPVSEAAMRRGLMARYGTLAPSQFGDVGKHRGKTVLLLDPNQRNGRTYFNIRLLSER</sequence>
<dbReference type="EMBL" id="FORA01000003">
    <property type="protein sequence ID" value="SFJ39685.1"/>
    <property type="molecule type" value="Genomic_DNA"/>
</dbReference>
<name>A0A1I3R0M3_9RHOB</name>
<evidence type="ECO:0008006" key="4">
    <source>
        <dbReference type="Google" id="ProtNLM"/>
    </source>
</evidence>
<organism evidence="2 3">
    <name type="scientific">Jannaschia pohangensis</name>
    <dbReference type="NCBI Taxonomy" id="390807"/>
    <lineage>
        <taxon>Bacteria</taxon>
        <taxon>Pseudomonadati</taxon>
        <taxon>Pseudomonadota</taxon>
        <taxon>Alphaproteobacteria</taxon>
        <taxon>Rhodobacterales</taxon>
        <taxon>Roseobacteraceae</taxon>
        <taxon>Jannaschia</taxon>
    </lineage>
</organism>
<dbReference type="PROSITE" id="PS51257">
    <property type="entry name" value="PROKAR_LIPOPROTEIN"/>
    <property type="match status" value="1"/>
</dbReference>
<dbReference type="STRING" id="390807.SAMN04488095_2737"/>
<keyword evidence="1" id="KW-0732">Signal</keyword>
<proteinExistence type="predicted"/>
<accession>A0A1I3R0M3</accession>